<protein>
    <submittedName>
        <fullName evidence="2">Glycosyltransferase</fullName>
    </submittedName>
</protein>
<accession>A0ABR7SY11</accession>
<organism evidence="2 3">
    <name type="scientific">Streptomyces polyasparticus</name>
    <dbReference type="NCBI Taxonomy" id="2767826"/>
    <lineage>
        <taxon>Bacteria</taxon>
        <taxon>Bacillati</taxon>
        <taxon>Actinomycetota</taxon>
        <taxon>Actinomycetes</taxon>
        <taxon>Kitasatosporales</taxon>
        <taxon>Streptomycetaceae</taxon>
        <taxon>Streptomyces</taxon>
    </lineage>
</organism>
<dbReference type="RefSeq" id="WP_187819936.1">
    <property type="nucleotide sequence ID" value="NZ_JACTVJ010000046.1"/>
</dbReference>
<sequence>MNSPGRLAVVIPYGGGFGHLRDQLAALDRQTWTEPFEVIISWNRGTEDPGLRLAGEAYSTRMRVMVVNATGAPGPSYARNVGWRSTDAELILFCDADDVADPGWMKAMAEGLSQSAIVCGVLSYGLLNEEWLASLFSTGRTELPVRFRHLPYAPSCNLGLSRDLLIRLDGFDESLLCGEDADLCWRAAYEGALLVCAREARMEYRLRSTPRALFRQSFQYSRYDIPLYRRHRDRGARWTPADIGRDLLAAAKAVTLVPLGRSHRARAMMRCGAVLGMLRGSLSRHS</sequence>
<dbReference type="InterPro" id="IPR029044">
    <property type="entry name" value="Nucleotide-diphossugar_trans"/>
</dbReference>
<dbReference type="InterPro" id="IPR050834">
    <property type="entry name" value="Glycosyltransf_2"/>
</dbReference>
<dbReference type="Pfam" id="PF00535">
    <property type="entry name" value="Glycos_transf_2"/>
    <property type="match status" value="1"/>
</dbReference>
<dbReference type="PANTHER" id="PTHR43685:SF2">
    <property type="entry name" value="GLYCOSYLTRANSFERASE 2-LIKE DOMAIN-CONTAINING PROTEIN"/>
    <property type="match status" value="1"/>
</dbReference>
<dbReference type="SUPFAM" id="SSF53448">
    <property type="entry name" value="Nucleotide-diphospho-sugar transferases"/>
    <property type="match status" value="1"/>
</dbReference>
<evidence type="ECO:0000313" key="3">
    <source>
        <dbReference type="Proteomes" id="UP000642284"/>
    </source>
</evidence>
<gene>
    <name evidence="2" type="ORF">H9Y04_44240</name>
</gene>
<dbReference type="PANTHER" id="PTHR43685">
    <property type="entry name" value="GLYCOSYLTRANSFERASE"/>
    <property type="match status" value="1"/>
</dbReference>
<dbReference type="EMBL" id="JACTVJ010000046">
    <property type="protein sequence ID" value="MBC9719532.1"/>
    <property type="molecule type" value="Genomic_DNA"/>
</dbReference>
<keyword evidence="3" id="KW-1185">Reference proteome</keyword>
<proteinExistence type="predicted"/>
<dbReference type="Gene3D" id="3.90.550.10">
    <property type="entry name" value="Spore Coat Polysaccharide Biosynthesis Protein SpsA, Chain A"/>
    <property type="match status" value="1"/>
</dbReference>
<dbReference type="Proteomes" id="UP000642284">
    <property type="component" value="Unassembled WGS sequence"/>
</dbReference>
<evidence type="ECO:0000313" key="2">
    <source>
        <dbReference type="EMBL" id="MBC9719532.1"/>
    </source>
</evidence>
<dbReference type="InterPro" id="IPR001173">
    <property type="entry name" value="Glyco_trans_2-like"/>
</dbReference>
<dbReference type="CDD" id="cd00761">
    <property type="entry name" value="Glyco_tranf_GTA_type"/>
    <property type="match status" value="1"/>
</dbReference>
<reference evidence="2 3" key="1">
    <citation type="submission" date="2020-08" db="EMBL/GenBank/DDBJ databases">
        <title>Genemic of Streptomyces polyaspartic.</title>
        <authorList>
            <person name="Liu W."/>
        </authorList>
    </citation>
    <scope>NUCLEOTIDE SEQUENCE [LARGE SCALE GENOMIC DNA]</scope>
    <source>
        <strain evidence="2 3">TRM66268-LWL</strain>
    </source>
</reference>
<comment type="caution">
    <text evidence="2">The sequence shown here is derived from an EMBL/GenBank/DDBJ whole genome shotgun (WGS) entry which is preliminary data.</text>
</comment>
<evidence type="ECO:0000259" key="1">
    <source>
        <dbReference type="Pfam" id="PF00535"/>
    </source>
</evidence>
<feature type="domain" description="Glycosyltransferase 2-like" evidence="1">
    <location>
        <begin position="21"/>
        <end position="166"/>
    </location>
</feature>
<name>A0ABR7SY11_9ACTN</name>